<evidence type="ECO:0000256" key="6">
    <source>
        <dbReference type="ARBA" id="ARBA00022853"/>
    </source>
</evidence>
<evidence type="ECO:0000256" key="8">
    <source>
        <dbReference type="ARBA" id="ARBA00023159"/>
    </source>
</evidence>
<reference evidence="13 14" key="1">
    <citation type="submission" date="2019-07" db="EMBL/GenBank/DDBJ databases">
        <title>Genome assembly of two rare yeast pathogens: Diutina rugosa and Trichomonascus ciferrii.</title>
        <authorList>
            <person name="Mixao V."/>
            <person name="Saus E."/>
            <person name="Hansen A."/>
            <person name="Lass-Flor C."/>
            <person name="Gabaldon T."/>
        </authorList>
    </citation>
    <scope>NUCLEOTIDE SEQUENCE [LARGE SCALE GENOMIC DNA]</scope>
    <source>
        <strain evidence="13 14">CBS 613</strain>
    </source>
</reference>
<evidence type="ECO:0000256" key="2">
    <source>
        <dbReference type="ARBA" id="ARBA00004496"/>
    </source>
</evidence>
<dbReference type="Gene3D" id="3.90.640.10">
    <property type="entry name" value="Actin, Chain A, domain 4"/>
    <property type="match status" value="1"/>
</dbReference>
<evidence type="ECO:0000256" key="12">
    <source>
        <dbReference type="ARBA" id="ARBA00073820"/>
    </source>
</evidence>
<evidence type="ECO:0000256" key="4">
    <source>
        <dbReference type="ARBA" id="ARBA00018633"/>
    </source>
</evidence>
<dbReference type="OrthoDB" id="6220758at2759"/>
<dbReference type="RefSeq" id="XP_034014841.1">
    <property type="nucleotide sequence ID" value="XM_034155924.1"/>
</dbReference>
<evidence type="ECO:0000256" key="9">
    <source>
        <dbReference type="ARBA" id="ARBA00023163"/>
    </source>
</evidence>
<dbReference type="PANTHER" id="PTHR11937">
    <property type="entry name" value="ACTIN"/>
    <property type="match status" value="1"/>
</dbReference>
<evidence type="ECO:0000256" key="1">
    <source>
        <dbReference type="ARBA" id="ARBA00004123"/>
    </source>
</evidence>
<keyword evidence="6" id="KW-0156">Chromatin regulator</keyword>
<evidence type="ECO:0000256" key="7">
    <source>
        <dbReference type="ARBA" id="ARBA00023015"/>
    </source>
</evidence>
<proteinExistence type="inferred from homology"/>
<keyword evidence="7" id="KW-0805">Transcription regulation</keyword>
<dbReference type="GO" id="GO:0005634">
    <property type="term" value="C:nucleus"/>
    <property type="evidence" value="ECO:0007669"/>
    <property type="project" value="UniProtKB-SubCell"/>
</dbReference>
<dbReference type="Pfam" id="PF00022">
    <property type="entry name" value="Actin"/>
    <property type="match status" value="1"/>
</dbReference>
<accession>A0A642UYT1</accession>
<dbReference type="SMART" id="SM00268">
    <property type="entry name" value="ACTIN"/>
    <property type="match status" value="1"/>
</dbReference>
<keyword evidence="10" id="KW-0539">Nucleus</keyword>
<evidence type="ECO:0000256" key="3">
    <source>
        <dbReference type="ARBA" id="ARBA00005665"/>
    </source>
</evidence>
<sequence length="407" mass="46185">MQHLIIDNGSYEIKAGFSSADTPLKVQNTVAKTRDGVIYVGNDFLTNNNNYSGIMLKRPFSQGHLTSWETEKPVWDYTLQKLGGADKKGVDPSQTHLILTEPPFQLPQLSINTDQIVFEEYGFNEYFRCIPPLLVPWVAEANDFYLVVDSGHDATWVVPMIYQSVHWEGVRKLPVGGKLLAGLLAETISFRHYDVSEEPVLVNTIKEQTCFIAPEGKFQDYLKNKSKYECEFILPDFKTTTTGYVRTPKTKITADTQILKLYDERFTVPESYYHPEIIFDNHRATAHSALLQQTPFKNLADLIVEAVMASPKVTRPMLVANICIVGGSTKFPGFDARLKAELEKELPQQWHLQFRDVEDTGREEVAWVGGANLADSDVLDKVSISKKEYFEHGSNWCQKQFGFKNLT</sequence>
<evidence type="ECO:0000313" key="13">
    <source>
        <dbReference type="EMBL" id="KAA8907909.1"/>
    </source>
</evidence>
<evidence type="ECO:0000256" key="5">
    <source>
        <dbReference type="ARBA" id="ARBA00022490"/>
    </source>
</evidence>
<name>A0A642UYT1_DIURU</name>
<dbReference type="InterPro" id="IPR004000">
    <property type="entry name" value="Actin"/>
</dbReference>
<dbReference type="InterPro" id="IPR043129">
    <property type="entry name" value="ATPase_NBD"/>
</dbReference>
<evidence type="ECO:0000256" key="11">
    <source>
        <dbReference type="ARBA" id="ARBA00025222"/>
    </source>
</evidence>
<dbReference type="AlphaFoldDB" id="A0A642UYT1"/>
<keyword evidence="9" id="KW-0804">Transcription</keyword>
<dbReference type="OMA" id="FFEEYEC"/>
<dbReference type="GO" id="GO:0006325">
    <property type="term" value="P:chromatin organization"/>
    <property type="evidence" value="ECO:0007669"/>
    <property type="project" value="UniProtKB-KW"/>
</dbReference>
<dbReference type="Gene3D" id="3.30.420.40">
    <property type="match status" value="2"/>
</dbReference>
<dbReference type="Proteomes" id="UP000449547">
    <property type="component" value="Unassembled WGS sequence"/>
</dbReference>
<evidence type="ECO:0000313" key="14">
    <source>
        <dbReference type="Proteomes" id="UP000449547"/>
    </source>
</evidence>
<keyword evidence="8" id="KW-0010">Activator</keyword>
<comment type="similarity">
    <text evidence="3">Belongs to the actin family. ARP6 subfamily.</text>
</comment>
<protein>
    <recommendedName>
        <fullName evidence="4">Actin-like protein ARP6</fullName>
    </recommendedName>
    <alternativeName>
        <fullName evidence="12">Actin-like protein arp6</fullName>
    </alternativeName>
</protein>
<dbReference type="SUPFAM" id="SSF53067">
    <property type="entry name" value="Actin-like ATPase domain"/>
    <property type="match status" value="2"/>
</dbReference>
<evidence type="ECO:0000256" key="10">
    <source>
        <dbReference type="ARBA" id="ARBA00023242"/>
    </source>
</evidence>
<dbReference type="FunFam" id="3.90.640.10:FF:000040">
    <property type="entry name" value="Actin-like protein ARP6"/>
    <property type="match status" value="1"/>
</dbReference>
<gene>
    <name evidence="13" type="ORF">DIURU_000319</name>
</gene>
<comment type="function">
    <text evidence="11">Component of the SWR1 complex which mediates the ATP-dependent exchange of histone H2A for the H2A variant HZT1 leading to transcriptional regulation of selected genes by chromatin remodeling. Involved in chromosome stability.</text>
</comment>
<keyword evidence="14" id="KW-1185">Reference proteome</keyword>
<dbReference type="EMBL" id="SWFT01000018">
    <property type="protein sequence ID" value="KAA8907909.1"/>
    <property type="molecule type" value="Genomic_DNA"/>
</dbReference>
<keyword evidence="5" id="KW-0963">Cytoplasm</keyword>
<dbReference type="GO" id="GO:0005737">
    <property type="term" value="C:cytoplasm"/>
    <property type="evidence" value="ECO:0007669"/>
    <property type="project" value="UniProtKB-SubCell"/>
</dbReference>
<dbReference type="CDD" id="cd10210">
    <property type="entry name" value="ASKHA_NBD_Arp6"/>
    <property type="match status" value="1"/>
</dbReference>
<comment type="caution">
    <text evidence="13">The sequence shown here is derived from an EMBL/GenBank/DDBJ whole genome shotgun (WGS) entry which is preliminary data.</text>
</comment>
<comment type="subcellular location">
    <subcellularLocation>
        <location evidence="2">Cytoplasm</location>
    </subcellularLocation>
    <subcellularLocation>
        <location evidence="1">Nucleus</location>
    </subcellularLocation>
</comment>
<dbReference type="GeneID" id="54778972"/>
<organism evidence="13 14">
    <name type="scientific">Diutina rugosa</name>
    <name type="common">Yeast</name>
    <name type="synonym">Candida rugosa</name>
    <dbReference type="NCBI Taxonomy" id="5481"/>
    <lineage>
        <taxon>Eukaryota</taxon>
        <taxon>Fungi</taxon>
        <taxon>Dikarya</taxon>
        <taxon>Ascomycota</taxon>
        <taxon>Saccharomycotina</taxon>
        <taxon>Pichiomycetes</taxon>
        <taxon>Debaryomycetaceae</taxon>
        <taxon>Diutina</taxon>
    </lineage>
</organism>
<dbReference type="VEuPathDB" id="FungiDB:DIURU_000319"/>
<dbReference type="FunFam" id="3.30.420.40:FF:000058">
    <property type="entry name" value="Putative actin-related protein 5"/>
    <property type="match status" value="1"/>
</dbReference>